<name>A0ABQ7HXG3_9MICR</name>
<dbReference type="EMBL" id="SBIQ01000167">
    <property type="protein sequence ID" value="KAF7682865.1"/>
    <property type="molecule type" value="Genomic_DNA"/>
</dbReference>
<dbReference type="Proteomes" id="UP001516464">
    <property type="component" value="Unassembled WGS sequence"/>
</dbReference>
<dbReference type="SUPFAM" id="SSF50978">
    <property type="entry name" value="WD40 repeat-like"/>
    <property type="match status" value="1"/>
</dbReference>
<gene>
    <name evidence="1" type="ORF">TCON_1920</name>
</gene>
<comment type="caution">
    <text evidence="1">The sequence shown here is derived from an EMBL/GenBank/DDBJ whole genome shotgun (WGS) entry which is preliminary data.</text>
</comment>
<evidence type="ECO:0000313" key="2">
    <source>
        <dbReference type="Proteomes" id="UP001516464"/>
    </source>
</evidence>
<sequence length="533" mass="62844">MIITGKNKNIFILKNELFLIRSTMICKYTIDGMLLEEKPSSHSKYKLFDKFYYLKNNSLFSTQTLFEEGKYEYDIPENLYDFTPRYLILSVEDGLFAAVKYENPSLNLISFPRGLYSLIDDSIYYLENDTLKFFNLITSEAKDLISHCNINKLAVSKEYIAYTDKSTRIFVYNQNNSVCHSYHWHNSRIVSLDIYDNFIFSTCKNNLLLKYDVLRDEKKMLFSFVGKFISFLCHDNCYLLLTDVAVYIYSRKLSTVENIIYTLPTPDRVCWWSGEDIVLENIDEKSVIPKKTHLKINYMDVLANPDPLHSNTLLIHKDNLIFFYDKSIYRIFKCDSNISNFFISKGKLIVIGRLYKKQFLHKYSINEEGYTLEKEIYLKGKVCDCIINSRGELIICGIDLECQEYERCENEVIKVLSIGEDEIALVKKGQIEFRNEIIKTEGLSPRLVKVFNDELYYGKDGTIFKYPDEKILDIEVKDYYLFEDKCLLVNSNGELRLRRNGMDEKIADNVNYIYGRFYYSNSKKEIIYYDYEV</sequence>
<evidence type="ECO:0000313" key="1">
    <source>
        <dbReference type="EMBL" id="KAF7682865.1"/>
    </source>
</evidence>
<proteinExistence type="predicted"/>
<reference evidence="1 2" key="1">
    <citation type="submission" date="2019-01" db="EMBL/GenBank/DDBJ databases">
        <title>Genomes sequencing and comparative genomics of infectious freshwater microsporidia, Cucumispora dikerogammari and Thelohania contejeani.</title>
        <authorList>
            <person name="Cormier A."/>
            <person name="Giraud I."/>
            <person name="Wattier R."/>
            <person name="Teixeira M."/>
            <person name="Grandjean F."/>
            <person name="Rigaud T."/>
            <person name="Cordaux R."/>
        </authorList>
    </citation>
    <scope>NUCLEOTIDE SEQUENCE [LARGE SCALE GENOMIC DNA]</scope>
    <source>
        <strain evidence="1">T1</strain>
        <tissue evidence="1">Spores</tissue>
    </source>
</reference>
<dbReference type="InterPro" id="IPR036322">
    <property type="entry name" value="WD40_repeat_dom_sf"/>
</dbReference>
<protein>
    <submittedName>
        <fullName evidence="1">Uncharacterized protein</fullName>
    </submittedName>
</protein>
<organism evidence="1 2">
    <name type="scientific">Astathelohania contejeani</name>
    <dbReference type="NCBI Taxonomy" id="164912"/>
    <lineage>
        <taxon>Eukaryota</taxon>
        <taxon>Fungi</taxon>
        <taxon>Fungi incertae sedis</taxon>
        <taxon>Microsporidia</taxon>
        <taxon>Astathelohaniidae</taxon>
        <taxon>Astathelohania</taxon>
    </lineage>
</organism>
<accession>A0ABQ7HXG3</accession>
<keyword evidence="2" id="KW-1185">Reference proteome</keyword>